<dbReference type="EMBL" id="VSSQ01081529">
    <property type="protein sequence ID" value="MPN30422.1"/>
    <property type="molecule type" value="Genomic_DNA"/>
</dbReference>
<evidence type="ECO:0008006" key="4">
    <source>
        <dbReference type="Google" id="ProtNLM"/>
    </source>
</evidence>
<dbReference type="InterPro" id="IPR044946">
    <property type="entry name" value="Restrct_endonuc_typeI_TRD_sf"/>
</dbReference>
<keyword evidence="1" id="KW-0680">Restriction system</keyword>
<sequence length="161" mass="18409">MIEKSGGGEKTPVGRVVKFDLPINAVTSNFISKFSALTEIITPDYLLQIFNCLNIVRYNVRSIKQTTGIQNLDIDHFFSNKLYIPSIERQKELLLEINNLKTKTEFLTQKAFSEIELAKEYQESLITQVVSGQLKVPEKAYPNVHYKEFDMVAEQGSSYHT</sequence>
<dbReference type="SUPFAM" id="SSF116734">
    <property type="entry name" value="DNA methylase specificity domain"/>
    <property type="match status" value="1"/>
</dbReference>
<comment type="caution">
    <text evidence="3">The sequence shown here is derived from an EMBL/GenBank/DDBJ whole genome shotgun (WGS) entry which is preliminary data.</text>
</comment>
<name>A0A645GWK3_9ZZZZ</name>
<organism evidence="3">
    <name type="scientific">bioreactor metagenome</name>
    <dbReference type="NCBI Taxonomy" id="1076179"/>
    <lineage>
        <taxon>unclassified sequences</taxon>
        <taxon>metagenomes</taxon>
        <taxon>ecological metagenomes</taxon>
    </lineage>
</organism>
<keyword evidence="2" id="KW-0238">DNA-binding</keyword>
<evidence type="ECO:0000256" key="2">
    <source>
        <dbReference type="ARBA" id="ARBA00023125"/>
    </source>
</evidence>
<dbReference type="Gene3D" id="3.90.220.20">
    <property type="entry name" value="DNA methylase specificity domains"/>
    <property type="match status" value="1"/>
</dbReference>
<dbReference type="GO" id="GO:0003677">
    <property type="term" value="F:DNA binding"/>
    <property type="evidence" value="ECO:0007669"/>
    <property type="project" value="UniProtKB-KW"/>
</dbReference>
<accession>A0A645GWK3</accession>
<reference evidence="3" key="1">
    <citation type="submission" date="2019-08" db="EMBL/GenBank/DDBJ databases">
        <authorList>
            <person name="Kucharzyk K."/>
            <person name="Murdoch R.W."/>
            <person name="Higgins S."/>
            <person name="Loffler F."/>
        </authorList>
    </citation>
    <scope>NUCLEOTIDE SEQUENCE</scope>
</reference>
<protein>
    <recommendedName>
        <fullName evidence="4">Type I restriction modification DNA specificity domain-containing protein</fullName>
    </recommendedName>
</protein>
<gene>
    <name evidence="3" type="ORF">SDC9_177893</name>
</gene>
<proteinExistence type="predicted"/>
<dbReference type="GO" id="GO:0009307">
    <property type="term" value="P:DNA restriction-modification system"/>
    <property type="evidence" value="ECO:0007669"/>
    <property type="project" value="UniProtKB-KW"/>
</dbReference>
<evidence type="ECO:0000256" key="1">
    <source>
        <dbReference type="ARBA" id="ARBA00022747"/>
    </source>
</evidence>
<dbReference type="AlphaFoldDB" id="A0A645GWK3"/>
<evidence type="ECO:0000313" key="3">
    <source>
        <dbReference type="EMBL" id="MPN30422.1"/>
    </source>
</evidence>